<protein>
    <recommendedName>
        <fullName evidence="3">Gluconolaconase</fullName>
    </recommendedName>
</protein>
<dbReference type="EMBL" id="JAHESF010000078">
    <property type="protein sequence ID" value="MBT1701535.1"/>
    <property type="molecule type" value="Genomic_DNA"/>
</dbReference>
<evidence type="ECO:0008006" key="3">
    <source>
        <dbReference type="Google" id="ProtNLM"/>
    </source>
</evidence>
<name>A0AAP2DS33_9BACT</name>
<dbReference type="RefSeq" id="WP_254170217.1">
    <property type="nucleotide sequence ID" value="NZ_JAHESF010000078.1"/>
</dbReference>
<dbReference type="InterPro" id="IPR011042">
    <property type="entry name" value="6-blade_b-propeller_TolB-like"/>
</dbReference>
<reference evidence="1 2" key="1">
    <citation type="submission" date="2021-05" db="EMBL/GenBank/DDBJ databases">
        <title>A Polyphasic approach of four new species of the genus Ohtaekwangia: Ohtaekwangia histidinii sp. nov., Ohtaekwangia cretensis sp. nov., Ohtaekwangia indiensis sp. nov., Ohtaekwangia reichenbachii sp. nov. from diverse environment.</title>
        <authorList>
            <person name="Octaviana S."/>
        </authorList>
    </citation>
    <scope>NUCLEOTIDE SEQUENCE [LARGE SCALE GENOMIC DNA]</scope>
    <source>
        <strain evidence="1 2">PWU4</strain>
    </source>
</reference>
<evidence type="ECO:0000313" key="2">
    <source>
        <dbReference type="Proteomes" id="UP001319200"/>
    </source>
</evidence>
<comment type="caution">
    <text evidence="1">The sequence shown here is derived from an EMBL/GenBank/DDBJ whole genome shotgun (WGS) entry which is preliminary data.</text>
</comment>
<sequence>MKRDLLIFIYLTSIITAFSQPPKAIFTKTERHVIPEGITVNPADGKIYVSSIALRKIIAIDSTGKCNDFITTGQDGFQEGLGLKIDPKKKWLWVVSNQKQGKWYTSQLHAFDLASGSLKQKYSIRDTVQHLFNDFTIHTNGKIYISDTYASSIYELDIAHRKLNLFLHDTLMLAGANGIAHNAHGRIYIATRKGLVHLDPVSKKLLPLAFSDSRRSLWLDGIVLWNNSIIGVADRSIVQYHLNAEGSGLVKERVIDEDNAFFRDPTTAAIFSNKLYVIANSYIGAYNRNNEKVAGIENNLEPVVILAYPLNQP</sequence>
<dbReference type="SUPFAM" id="SSF63829">
    <property type="entry name" value="Calcium-dependent phosphotriesterase"/>
    <property type="match status" value="1"/>
</dbReference>
<accession>A0AAP2DS33</accession>
<evidence type="ECO:0000313" key="1">
    <source>
        <dbReference type="EMBL" id="MBT1701535.1"/>
    </source>
</evidence>
<organism evidence="1 2">
    <name type="scientific">Chryseosolibacter histidini</name>
    <dbReference type="NCBI Taxonomy" id="2782349"/>
    <lineage>
        <taxon>Bacteria</taxon>
        <taxon>Pseudomonadati</taxon>
        <taxon>Bacteroidota</taxon>
        <taxon>Cytophagia</taxon>
        <taxon>Cytophagales</taxon>
        <taxon>Chryseotaleaceae</taxon>
        <taxon>Chryseosolibacter</taxon>
    </lineage>
</organism>
<dbReference type="Proteomes" id="UP001319200">
    <property type="component" value="Unassembled WGS sequence"/>
</dbReference>
<proteinExistence type="predicted"/>
<keyword evidence="2" id="KW-1185">Reference proteome</keyword>
<dbReference type="Gene3D" id="2.120.10.30">
    <property type="entry name" value="TolB, C-terminal domain"/>
    <property type="match status" value="1"/>
</dbReference>
<dbReference type="AlphaFoldDB" id="A0AAP2DS33"/>
<gene>
    <name evidence="1" type="ORF">KK083_31875</name>
</gene>